<feature type="compositionally biased region" description="Low complexity" evidence="1">
    <location>
        <begin position="567"/>
        <end position="585"/>
    </location>
</feature>
<feature type="compositionally biased region" description="Basic and acidic residues" evidence="1">
    <location>
        <begin position="385"/>
        <end position="406"/>
    </location>
</feature>
<protein>
    <submittedName>
        <fullName evidence="3">Death domain-associated protein 6</fullName>
    </submittedName>
</protein>
<dbReference type="Pfam" id="PF20920">
    <property type="entry name" value="DAXX_hist_bd"/>
    <property type="match status" value="1"/>
</dbReference>
<dbReference type="GO" id="GO:0003713">
    <property type="term" value="F:transcription coactivator activity"/>
    <property type="evidence" value="ECO:0007669"/>
    <property type="project" value="TreeGrafter"/>
</dbReference>
<gene>
    <name evidence="3" type="ORF">P5673_010048</name>
</gene>
<feature type="compositionally biased region" description="Polar residues" evidence="1">
    <location>
        <begin position="160"/>
        <end position="175"/>
    </location>
</feature>
<feature type="compositionally biased region" description="Polar residues" evidence="1">
    <location>
        <begin position="490"/>
        <end position="505"/>
    </location>
</feature>
<dbReference type="Proteomes" id="UP001249851">
    <property type="component" value="Unassembled WGS sequence"/>
</dbReference>
<dbReference type="GO" id="GO:0006334">
    <property type="term" value="P:nucleosome assembly"/>
    <property type="evidence" value="ECO:0007669"/>
    <property type="project" value="TreeGrafter"/>
</dbReference>
<dbReference type="GO" id="GO:0042981">
    <property type="term" value="P:regulation of apoptotic process"/>
    <property type="evidence" value="ECO:0007669"/>
    <property type="project" value="TreeGrafter"/>
</dbReference>
<keyword evidence="4" id="KW-1185">Reference proteome</keyword>
<feature type="region of interest" description="Disordered" evidence="1">
    <location>
        <begin position="553"/>
        <end position="629"/>
    </location>
</feature>
<dbReference type="InterPro" id="IPR046426">
    <property type="entry name" value="DAXX_histone-bd_sf"/>
</dbReference>
<dbReference type="GO" id="GO:0003714">
    <property type="term" value="F:transcription corepressor activity"/>
    <property type="evidence" value="ECO:0007669"/>
    <property type="project" value="TreeGrafter"/>
</dbReference>
<feature type="region of interest" description="Disordered" evidence="1">
    <location>
        <begin position="100"/>
        <end position="137"/>
    </location>
</feature>
<feature type="compositionally biased region" description="Basic and acidic residues" evidence="1">
    <location>
        <begin position="109"/>
        <end position="118"/>
    </location>
</feature>
<dbReference type="GO" id="GO:0042393">
    <property type="term" value="F:histone binding"/>
    <property type="evidence" value="ECO:0007669"/>
    <property type="project" value="InterPro"/>
</dbReference>
<feature type="region of interest" description="Disordered" evidence="1">
    <location>
        <begin position="482"/>
        <end position="530"/>
    </location>
</feature>
<evidence type="ECO:0000259" key="2">
    <source>
        <dbReference type="Pfam" id="PF20920"/>
    </source>
</evidence>
<dbReference type="PANTHER" id="PTHR12766:SF7">
    <property type="entry name" value="DEATH DOMAIN-ASSOCIATED PROTEIN 6"/>
    <property type="match status" value="1"/>
</dbReference>
<feature type="region of interest" description="Disordered" evidence="1">
    <location>
        <begin position="385"/>
        <end position="410"/>
    </location>
</feature>
<dbReference type="GO" id="GO:0050681">
    <property type="term" value="F:nuclear androgen receptor binding"/>
    <property type="evidence" value="ECO:0007669"/>
    <property type="project" value="TreeGrafter"/>
</dbReference>
<dbReference type="GO" id="GO:0016605">
    <property type="term" value="C:PML body"/>
    <property type="evidence" value="ECO:0007669"/>
    <property type="project" value="TreeGrafter"/>
</dbReference>
<sequence length="629" mass="70843">MEIEKSKSASYAIVIVSSDEDDDEDVEKLFEAFVSKAEMFVAKKECIILLRVKFAEARVEFVSSAKFKNSLKWRTDKVDESNAYILTKEIFNLLASDVKGGQSKSKSSVTEDERDNRDCFAGNEEVTKHSTGEETGQTQSIISVTNKGNDDLKGFKLESHQPSTSSASYSTNGFTENKKTQKRKRQEIVSINLDDSKIVLKLTSAKKRRIVRKLEEKLKHISERIKILNKSELSLDEMNMNDSTYIQECRLKDRFNKIWKKICRINGRAPDTGRVTEKEIKCPHTGFREIDRAVNRFLKKKRGRFPDRFDINNVILETKKKHGLKIAPQVIKEITDEVFMYVGNKLQKRRRLDFTNNSGSFLTDCHSAGEDPAMTDSVLLKKLEENKKDGSTHDDKQAVTGDRESASLDGAPQCLSMAEQNSASRKNSDLNKENGDIVTTELSPDSTSTAVSDLLTDTVCSSSNVQHLVRDDEVHTKEYLEKTAKRQMEDSTPSGSEKYSHNPNSMKEYGEDCKSSVTSPQIKKRKAEIGLSEYQSPLKAFCKGISRHCEEEKESYKTFAKSSTADNAPPSTNSLPTTPNNVSPNHAKREKKFSLSLNKNGRHSPRTKSVSENKFDVIVLSDDDDEGNG</sequence>
<comment type="caution">
    <text evidence="3">The sequence shown here is derived from an EMBL/GenBank/DDBJ whole genome shotgun (WGS) entry which is preliminary data.</text>
</comment>
<accession>A0AAD9QQS2</accession>
<reference evidence="3" key="1">
    <citation type="journal article" date="2023" name="G3 (Bethesda)">
        <title>Whole genome assembly and annotation of the endangered Caribbean coral Acropora cervicornis.</title>
        <authorList>
            <person name="Selwyn J.D."/>
            <person name="Vollmer S.V."/>
        </authorList>
    </citation>
    <scope>NUCLEOTIDE SEQUENCE</scope>
    <source>
        <strain evidence="3">K2</strain>
    </source>
</reference>
<feature type="domain" description="Daxx histone-binding" evidence="2">
    <location>
        <begin position="318"/>
        <end position="392"/>
    </location>
</feature>
<dbReference type="AlphaFoldDB" id="A0AAD9QQS2"/>
<dbReference type="Gene3D" id="1.20.58.2170">
    <property type="match status" value="1"/>
</dbReference>
<dbReference type="EMBL" id="JARQWQ010000018">
    <property type="protein sequence ID" value="KAK2565784.1"/>
    <property type="molecule type" value="Genomic_DNA"/>
</dbReference>
<proteinExistence type="predicted"/>
<evidence type="ECO:0000313" key="3">
    <source>
        <dbReference type="EMBL" id="KAK2565784.1"/>
    </source>
</evidence>
<evidence type="ECO:0000256" key="1">
    <source>
        <dbReference type="SAM" id="MobiDB-lite"/>
    </source>
</evidence>
<dbReference type="PANTHER" id="PTHR12766">
    <property type="entry name" value="DEATH DOMAIN-ASSOCIATED PROTEIN 6 DAXX"/>
    <property type="match status" value="1"/>
</dbReference>
<organism evidence="3 4">
    <name type="scientific">Acropora cervicornis</name>
    <name type="common">Staghorn coral</name>
    <dbReference type="NCBI Taxonomy" id="6130"/>
    <lineage>
        <taxon>Eukaryota</taxon>
        <taxon>Metazoa</taxon>
        <taxon>Cnidaria</taxon>
        <taxon>Anthozoa</taxon>
        <taxon>Hexacorallia</taxon>
        <taxon>Scleractinia</taxon>
        <taxon>Astrocoeniina</taxon>
        <taxon>Acroporidae</taxon>
        <taxon>Acropora</taxon>
    </lineage>
</organism>
<name>A0AAD9QQS2_ACRCE</name>
<reference evidence="3" key="2">
    <citation type="journal article" date="2023" name="Science">
        <title>Genomic signatures of disease resistance in endangered staghorn corals.</title>
        <authorList>
            <person name="Vollmer S.V."/>
            <person name="Selwyn J.D."/>
            <person name="Despard B.A."/>
            <person name="Roesel C.L."/>
        </authorList>
    </citation>
    <scope>NUCLEOTIDE SEQUENCE</scope>
    <source>
        <strain evidence="3">K2</strain>
    </source>
</reference>
<feature type="region of interest" description="Disordered" evidence="1">
    <location>
        <begin position="159"/>
        <end position="181"/>
    </location>
</feature>
<dbReference type="InterPro" id="IPR046378">
    <property type="entry name" value="DAXX_histone-bd"/>
</dbReference>
<evidence type="ECO:0000313" key="4">
    <source>
        <dbReference type="Proteomes" id="UP001249851"/>
    </source>
</evidence>